<comment type="caution">
    <text evidence="1">The sequence shown here is derived from an EMBL/GenBank/DDBJ whole genome shotgun (WGS) entry which is preliminary data.</text>
</comment>
<evidence type="ECO:0000313" key="2">
    <source>
        <dbReference type="Proteomes" id="UP000178613"/>
    </source>
</evidence>
<accession>A0A1G2REE0</accession>
<dbReference type="Proteomes" id="UP000178613">
    <property type="component" value="Unassembled WGS sequence"/>
</dbReference>
<dbReference type="EMBL" id="MHUB01000010">
    <property type="protein sequence ID" value="OHA71117.1"/>
    <property type="molecule type" value="Genomic_DNA"/>
</dbReference>
<proteinExistence type="predicted"/>
<dbReference type="AlphaFoldDB" id="A0A1G2REE0"/>
<name>A0A1G2REE0_9BACT</name>
<organism evidence="1 2">
    <name type="scientific">Candidatus Wildermuthbacteria bacterium RIFCSPHIGHO2_02_FULL_49_9</name>
    <dbReference type="NCBI Taxonomy" id="1802456"/>
    <lineage>
        <taxon>Bacteria</taxon>
        <taxon>Candidatus Wildermuthiibacteriota</taxon>
    </lineage>
</organism>
<reference evidence="1 2" key="1">
    <citation type="journal article" date="2016" name="Nat. Commun.">
        <title>Thousands of microbial genomes shed light on interconnected biogeochemical processes in an aquifer system.</title>
        <authorList>
            <person name="Anantharaman K."/>
            <person name="Brown C.T."/>
            <person name="Hug L.A."/>
            <person name="Sharon I."/>
            <person name="Castelle C.J."/>
            <person name="Probst A.J."/>
            <person name="Thomas B.C."/>
            <person name="Singh A."/>
            <person name="Wilkins M.J."/>
            <person name="Karaoz U."/>
            <person name="Brodie E.L."/>
            <person name="Williams K.H."/>
            <person name="Hubbard S.S."/>
            <person name="Banfield J.F."/>
        </authorList>
    </citation>
    <scope>NUCLEOTIDE SEQUENCE [LARGE SCALE GENOMIC DNA]</scope>
</reference>
<sequence>MIAFTLHHPFKGTALLGVFLAGLLGLCVFQLNTLTASVYSLGDQEERLDELKAQGLLLQAQHLPNLSRARMEQLAHAMQLERVQKVSYLRVLGGAVAQNTGKE</sequence>
<evidence type="ECO:0000313" key="1">
    <source>
        <dbReference type="EMBL" id="OHA71117.1"/>
    </source>
</evidence>
<gene>
    <name evidence="1" type="ORF">A3D64_03150</name>
</gene>
<protein>
    <submittedName>
        <fullName evidence="1">Uncharacterized protein</fullName>
    </submittedName>
</protein>